<evidence type="ECO:0000313" key="1">
    <source>
        <dbReference type="EMBL" id="KAI3794296.1"/>
    </source>
</evidence>
<reference evidence="2" key="1">
    <citation type="journal article" date="2022" name="Mol. Ecol. Resour.">
        <title>The genomes of chicory, endive, great burdock and yacon provide insights into Asteraceae palaeo-polyploidization history and plant inulin production.</title>
        <authorList>
            <person name="Fan W."/>
            <person name="Wang S."/>
            <person name="Wang H."/>
            <person name="Wang A."/>
            <person name="Jiang F."/>
            <person name="Liu H."/>
            <person name="Zhao H."/>
            <person name="Xu D."/>
            <person name="Zhang Y."/>
        </authorList>
    </citation>
    <scope>NUCLEOTIDE SEQUENCE [LARGE SCALE GENOMIC DNA]</scope>
    <source>
        <strain evidence="2">cv. Yunnan</strain>
    </source>
</reference>
<accession>A0ACB9HG73</accession>
<proteinExistence type="predicted"/>
<dbReference type="Proteomes" id="UP001056120">
    <property type="component" value="Linkage Group LG12"/>
</dbReference>
<evidence type="ECO:0000313" key="2">
    <source>
        <dbReference type="Proteomes" id="UP001056120"/>
    </source>
</evidence>
<sequence length="84" mass="9488">MDIVGGLLVVYFGVGSLGGAVMTSNRRVLIISTSLHPQNRKRGYDTQLYMPLWLAQNDLASRYPKLKSLQKLMESRRDYSHGFA</sequence>
<comment type="caution">
    <text evidence="1">The sequence shown here is derived from an EMBL/GenBank/DDBJ whole genome shotgun (WGS) entry which is preliminary data.</text>
</comment>
<organism evidence="1 2">
    <name type="scientific">Smallanthus sonchifolius</name>
    <dbReference type="NCBI Taxonomy" id="185202"/>
    <lineage>
        <taxon>Eukaryota</taxon>
        <taxon>Viridiplantae</taxon>
        <taxon>Streptophyta</taxon>
        <taxon>Embryophyta</taxon>
        <taxon>Tracheophyta</taxon>
        <taxon>Spermatophyta</taxon>
        <taxon>Magnoliopsida</taxon>
        <taxon>eudicotyledons</taxon>
        <taxon>Gunneridae</taxon>
        <taxon>Pentapetalae</taxon>
        <taxon>asterids</taxon>
        <taxon>campanulids</taxon>
        <taxon>Asterales</taxon>
        <taxon>Asteraceae</taxon>
        <taxon>Asteroideae</taxon>
        <taxon>Heliantheae alliance</taxon>
        <taxon>Millerieae</taxon>
        <taxon>Smallanthus</taxon>
    </lineage>
</organism>
<reference evidence="1 2" key="2">
    <citation type="journal article" date="2022" name="Mol. Ecol. Resour.">
        <title>The genomes of chicory, endive, great burdock and yacon provide insights into Asteraceae paleo-polyploidization history and plant inulin production.</title>
        <authorList>
            <person name="Fan W."/>
            <person name="Wang S."/>
            <person name="Wang H."/>
            <person name="Wang A."/>
            <person name="Jiang F."/>
            <person name="Liu H."/>
            <person name="Zhao H."/>
            <person name="Xu D."/>
            <person name="Zhang Y."/>
        </authorList>
    </citation>
    <scope>NUCLEOTIDE SEQUENCE [LARGE SCALE GENOMIC DNA]</scope>
    <source>
        <strain evidence="2">cv. Yunnan</strain>
        <tissue evidence="1">Leaves</tissue>
    </source>
</reference>
<dbReference type="EMBL" id="CM042029">
    <property type="protein sequence ID" value="KAI3794296.1"/>
    <property type="molecule type" value="Genomic_DNA"/>
</dbReference>
<gene>
    <name evidence="1" type="ORF">L1987_36925</name>
</gene>
<protein>
    <submittedName>
        <fullName evidence="1">Uncharacterized protein</fullName>
    </submittedName>
</protein>
<keyword evidence="2" id="KW-1185">Reference proteome</keyword>
<name>A0ACB9HG73_9ASTR</name>